<protein>
    <submittedName>
        <fullName evidence="2">Glyoxylase, beta-lactamase superfamily II</fullName>
    </submittedName>
</protein>
<feature type="domain" description="Metallo-beta-lactamase" evidence="1">
    <location>
        <begin position="36"/>
        <end position="199"/>
    </location>
</feature>
<evidence type="ECO:0000259" key="1">
    <source>
        <dbReference type="SMART" id="SM00849"/>
    </source>
</evidence>
<evidence type="ECO:0000313" key="2">
    <source>
        <dbReference type="EMBL" id="SDE09493.1"/>
    </source>
</evidence>
<dbReference type="Gene3D" id="3.60.15.10">
    <property type="entry name" value="Ribonuclease Z/Hydroxyacylglutathione hydrolase-like"/>
    <property type="match status" value="1"/>
</dbReference>
<dbReference type="PANTHER" id="PTHR46233">
    <property type="entry name" value="HYDROXYACYLGLUTATHIONE HYDROLASE GLOC"/>
    <property type="match status" value="1"/>
</dbReference>
<reference evidence="2 3" key="1">
    <citation type="submission" date="2016-10" db="EMBL/GenBank/DDBJ databases">
        <authorList>
            <person name="de Groot N.N."/>
        </authorList>
    </citation>
    <scope>NUCLEOTIDE SEQUENCE [LARGE SCALE GENOMIC DNA]</scope>
    <source>
        <strain evidence="2 3">JCM 11308</strain>
    </source>
</reference>
<dbReference type="EMBL" id="FNAB01000010">
    <property type="protein sequence ID" value="SDE09493.1"/>
    <property type="molecule type" value="Genomic_DNA"/>
</dbReference>
<keyword evidence="3" id="KW-1185">Reference proteome</keyword>
<dbReference type="InterPro" id="IPR036866">
    <property type="entry name" value="RibonucZ/Hydroxyglut_hydro"/>
</dbReference>
<dbReference type="InterPro" id="IPR051453">
    <property type="entry name" value="MBL_Glyoxalase_II"/>
</dbReference>
<organism evidence="2 3">
    <name type="scientific">Rhodococcus tukisamuensis</name>
    <dbReference type="NCBI Taxonomy" id="168276"/>
    <lineage>
        <taxon>Bacteria</taxon>
        <taxon>Bacillati</taxon>
        <taxon>Actinomycetota</taxon>
        <taxon>Actinomycetes</taxon>
        <taxon>Mycobacteriales</taxon>
        <taxon>Nocardiaceae</taxon>
        <taxon>Rhodococcus</taxon>
    </lineage>
</organism>
<dbReference type="Pfam" id="PF00753">
    <property type="entry name" value="Lactamase_B"/>
    <property type="match status" value="1"/>
</dbReference>
<dbReference type="InterPro" id="IPR001279">
    <property type="entry name" value="Metallo-B-lactamas"/>
</dbReference>
<dbReference type="SMART" id="SM00849">
    <property type="entry name" value="Lactamase_B"/>
    <property type="match status" value="1"/>
</dbReference>
<gene>
    <name evidence="2" type="ORF">SAMN05444580_11028</name>
</gene>
<dbReference type="SUPFAM" id="SSF56281">
    <property type="entry name" value="Metallo-hydrolase/oxidoreductase"/>
    <property type="match status" value="1"/>
</dbReference>
<dbReference type="Proteomes" id="UP000199417">
    <property type="component" value="Unassembled WGS sequence"/>
</dbReference>
<dbReference type="STRING" id="168276.SAMN05444580_11028"/>
<proteinExistence type="predicted"/>
<dbReference type="AlphaFoldDB" id="A0A1G7A4C9"/>
<name>A0A1G7A4C9_9NOCA</name>
<sequence>MSAGASGATGNRHSLRVDRVVTSGTFELDGGTWEVDNNIWLIGDDSEVVIVDAAHTAQPIVDAVGGRKVVAIVCTHGHNDHVTVAPELAERLDAPILLHPADDVLWRMTHPEVAHRSLEDGQRIAVAGTEIQAIHTPGHSPGSTCLYLPEAGELFSGDTLFSGGPGATGRSYSDFPTIIGSIRDRLFALPAETTVRTGHGDGTTIGTEAPHLEEWIARGN</sequence>
<evidence type="ECO:0000313" key="3">
    <source>
        <dbReference type="Proteomes" id="UP000199417"/>
    </source>
</evidence>
<accession>A0A1G7A4C9</accession>
<dbReference type="PANTHER" id="PTHR46233:SF4">
    <property type="entry name" value="METALLO-BETA-LACTAMASE DOMAIN-CONTAINING PROTEIN"/>
    <property type="match status" value="1"/>
</dbReference>
<dbReference type="CDD" id="cd06262">
    <property type="entry name" value="metallo-hydrolase-like_MBL-fold"/>
    <property type="match status" value="1"/>
</dbReference>